<dbReference type="SMART" id="SM00217">
    <property type="entry name" value="WAP"/>
    <property type="match status" value="1"/>
</dbReference>
<dbReference type="GO" id="GO:0005576">
    <property type="term" value="C:extracellular region"/>
    <property type="evidence" value="ECO:0007669"/>
    <property type="project" value="InterPro"/>
</dbReference>
<evidence type="ECO:0000313" key="7">
    <source>
        <dbReference type="Ensembl" id="ENSLLTP00000003997.1"/>
    </source>
</evidence>
<accession>A0A8C5RNK5</accession>
<name>A0A8C5RNK5_LATLA</name>
<dbReference type="SUPFAM" id="SSF57256">
    <property type="entry name" value="Elafin-like"/>
    <property type="match status" value="1"/>
</dbReference>
<evidence type="ECO:0000259" key="6">
    <source>
        <dbReference type="PROSITE" id="PS51390"/>
    </source>
</evidence>
<dbReference type="AlphaFoldDB" id="A0A8C5RNK5"/>
<reference evidence="7" key="1">
    <citation type="submission" date="2025-08" db="UniProtKB">
        <authorList>
            <consortium name="Ensembl"/>
        </authorList>
    </citation>
    <scope>IDENTIFICATION</scope>
</reference>
<evidence type="ECO:0000256" key="4">
    <source>
        <dbReference type="ARBA" id="ARBA00035122"/>
    </source>
</evidence>
<dbReference type="InterPro" id="IPR036645">
    <property type="entry name" value="Elafin-like_sf"/>
</dbReference>
<feature type="domain" description="WAP" evidence="6">
    <location>
        <begin position="5"/>
        <end position="52"/>
    </location>
</feature>
<dbReference type="PRINTS" id="PR00003">
    <property type="entry name" value="4DISULPHCORE"/>
</dbReference>
<feature type="region of interest" description="Disordered" evidence="5">
    <location>
        <begin position="53"/>
        <end position="75"/>
    </location>
</feature>
<dbReference type="PROSITE" id="PS51390">
    <property type="entry name" value="WAP"/>
    <property type="match status" value="1"/>
</dbReference>
<dbReference type="Pfam" id="PF00095">
    <property type="entry name" value="WAP"/>
    <property type="match status" value="1"/>
</dbReference>
<keyword evidence="8" id="KW-1185">Reference proteome</keyword>
<protein>
    <recommendedName>
        <fullName evidence="6">WAP domain-containing protein</fullName>
    </recommendedName>
</protein>
<dbReference type="InterPro" id="IPR008197">
    <property type="entry name" value="WAP_dom"/>
</dbReference>
<dbReference type="GO" id="GO:0042742">
    <property type="term" value="P:defense response to bacterium"/>
    <property type="evidence" value="ECO:0007669"/>
    <property type="project" value="UniProtKB-KW"/>
</dbReference>
<keyword evidence="3" id="KW-1015">Disulfide bond</keyword>
<dbReference type="Ensembl" id="ENSLLTT00000004162.1">
    <property type="protein sequence ID" value="ENSLLTP00000003997.1"/>
    <property type="gene ID" value="ENSLLTG00000002997.1"/>
</dbReference>
<evidence type="ECO:0000313" key="8">
    <source>
        <dbReference type="Proteomes" id="UP000694406"/>
    </source>
</evidence>
<keyword evidence="2" id="KW-0044">Antibiotic</keyword>
<dbReference type="Gene3D" id="4.10.75.10">
    <property type="entry name" value="Elafin-like"/>
    <property type="match status" value="1"/>
</dbReference>
<reference evidence="7" key="2">
    <citation type="submission" date="2025-09" db="UniProtKB">
        <authorList>
            <consortium name="Ensembl"/>
        </authorList>
    </citation>
    <scope>IDENTIFICATION</scope>
</reference>
<evidence type="ECO:0000256" key="2">
    <source>
        <dbReference type="ARBA" id="ARBA00023022"/>
    </source>
</evidence>
<feature type="compositionally biased region" description="Basic and acidic residues" evidence="5">
    <location>
        <begin position="60"/>
        <end position="75"/>
    </location>
</feature>
<proteinExistence type="inferred from homology"/>
<dbReference type="Proteomes" id="UP000694406">
    <property type="component" value="Unplaced"/>
</dbReference>
<organism evidence="7 8">
    <name type="scientific">Laticauda laticaudata</name>
    <name type="common">Blue-ringed sea krait</name>
    <name type="synonym">Blue-lipped sea krait</name>
    <dbReference type="NCBI Taxonomy" id="8630"/>
    <lineage>
        <taxon>Eukaryota</taxon>
        <taxon>Metazoa</taxon>
        <taxon>Chordata</taxon>
        <taxon>Craniata</taxon>
        <taxon>Vertebrata</taxon>
        <taxon>Euteleostomi</taxon>
        <taxon>Lepidosauria</taxon>
        <taxon>Squamata</taxon>
        <taxon>Bifurcata</taxon>
        <taxon>Unidentata</taxon>
        <taxon>Episquamata</taxon>
        <taxon>Toxicofera</taxon>
        <taxon>Serpentes</taxon>
        <taxon>Colubroidea</taxon>
        <taxon>Elapidae</taxon>
        <taxon>Laticaudinae</taxon>
        <taxon>Laticauda</taxon>
    </lineage>
</organism>
<dbReference type="GO" id="GO:0030414">
    <property type="term" value="F:peptidase inhibitor activity"/>
    <property type="evidence" value="ECO:0007669"/>
    <property type="project" value="InterPro"/>
</dbReference>
<evidence type="ECO:0000256" key="3">
    <source>
        <dbReference type="ARBA" id="ARBA00023157"/>
    </source>
</evidence>
<comment type="similarity">
    <text evidence="4">Belongs to the venom waprin family.</text>
</comment>
<evidence type="ECO:0000256" key="5">
    <source>
        <dbReference type="SAM" id="MobiDB-lite"/>
    </source>
</evidence>
<sequence>KRRHGINKPGECPAVIPNIHIFCDPLCSSDASCPGTQRCCTTSCGQQCQLPEGGKTVSRTGREARGQEWRGEGAC</sequence>
<keyword evidence="1" id="KW-0929">Antimicrobial</keyword>
<evidence type="ECO:0000256" key="1">
    <source>
        <dbReference type="ARBA" id="ARBA00022529"/>
    </source>
</evidence>
<dbReference type="GeneTree" id="ENSGT01010000224415"/>